<dbReference type="Gene3D" id="1.10.287.950">
    <property type="entry name" value="Methyl-accepting chemotaxis protein"/>
    <property type="match status" value="1"/>
</dbReference>
<dbReference type="RefSeq" id="WP_073590398.1">
    <property type="nucleotide sequence ID" value="NZ_FRFD01000011.1"/>
</dbReference>
<protein>
    <submittedName>
        <fullName evidence="4">Methyl-accepting chemotaxis protein (MCP) signalling domain-containing protein</fullName>
    </submittedName>
</protein>
<feature type="domain" description="Methyl-accepting transducer" evidence="3">
    <location>
        <begin position="120"/>
        <end position="285"/>
    </location>
</feature>
<evidence type="ECO:0000256" key="2">
    <source>
        <dbReference type="PROSITE-ProRule" id="PRU00284"/>
    </source>
</evidence>
<dbReference type="EMBL" id="FRFD01000011">
    <property type="protein sequence ID" value="SHO52663.1"/>
    <property type="molecule type" value="Genomic_DNA"/>
</dbReference>
<evidence type="ECO:0000313" key="5">
    <source>
        <dbReference type="Proteomes" id="UP000184612"/>
    </source>
</evidence>
<dbReference type="PANTHER" id="PTHR32089:SF112">
    <property type="entry name" value="LYSOZYME-LIKE PROTEIN-RELATED"/>
    <property type="match status" value="1"/>
</dbReference>
<accession>A0A1M7YJ67</accession>
<dbReference type="GO" id="GO:0016020">
    <property type="term" value="C:membrane"/>
    <property type="evidence" value="ECO:0007669"/>
    <property type="project" value="InterPro"/>
</dbReference>
<dbReference type="InterPro" id="IPR004089">
    <property type="entry name" value="MCPsignal_dom"/>
</dbReference>
<reference evidence="4 5" key="1">
    <citation type="submission" date="2016-12" db="EMBL/GenBank/DDBJ databases">
        <authorList>
            <person name="Song W.-J."/>
            <person name="Kurnit D.M."/>
        </authorList>
    </citation>
    <scope>NUCLEOTIDE SEQUENCE [LARGE SCALE GENOMIC DNA]</scope>
    <source>
        <strain evidence="4 5">DSM 12503</strain>
    </source>
</reference>
<gene>
    <name evidence="4" type="ORF">SAMN02745217_03766</name>
</gene>
<organism evidence="4 5">
    <name type="scientific">Anaerocolumna xylanovorans DSM 12503</name>
    <dbReference type="NCBI Taxonomy" id="1121345"/>
    <lineage>
        <taxon>Bacteria</taxon>
        <taxon>Bacillati</taxon>
        <taxon>Bacillota</taxon>
        <taxon>Clostridia</taxon>
        <taxon>Lachnospirales</taxon>
        <taxon>Lachnospiraceae</taxon>
        <taxon>Anaerocolumna</taxon>
    </lineage>
</organism>
<dbReference type="AlphaFoldDB" id="A0A1M7YJ67"/>
<dbReference type="PROSITE" id="PS50111">
    <property type="entry name" value="CHEMOTAXIS_TRANSDUC_2"/>
    <property type="match status" value="1"/>
</dbReference>
<dbReference type="OrthoDB" id="9807021at2"/>
<evidence type="ECO:0000256" key="1">
    <source>
        <dbReference type="ARBA" id="ARBA00023224"/>
    </source>
</evidence>
<proteinExistence type="predicted"/>
<dbReference type="Pfam" id="PF00015">
    <property type="entry name" value="MCPsignal"/>
    <property type="match status" value="1"/>
</dbReference>
<dbReference type="GO" id="GO:0007165">
    <property type="term" value="P:signal transduction"/>
    <property type="evidence" value="ECO:0007669"/>
    <property type="project" value="UniProtKB-KW"/>
</dbReference>
<keyword evidence="5" id="KW-1185">Reference proteome</keyword>
<dbReference type="PANTHER" id="PTHR32089">
    <property type="entry name" value="METHYL-ACCEPTING CHEMOTAXIS PROTEIN MCPB"/>
    <property type="match status" value="1"/>
</dbReference>
<evidence type="ECO:0000313" key="4">
    <source>
        <dbReference type="EMBL" id="SHO52663.1"/>
    </source>
</evidence>
<evidence type="ECO:0000259" key="3">
    <source>
        <dbReference type="PROSITE" id="PS50111"/>
    </source>
</evidence>
<name>A0A1M7YJ67_9FIRM</name>
<dbReference type="Proteomes" id="UP000184612">
    <property type="component" value="Unassembled WGS sequence"/>
</dbReference>
<keyword evidence="1 2" id="KW-0807">Transducer</keyword>
<dbReference type="STRING" id="1121345.SAMN02745217_03766"/>
<sequence length="285" mass="30285">MPYDGTKEKTDLSDEQYIALAGEFAALFHQALFIQNSVVITDKEKFTHYSMGIDDKVTGLVGRPYPTNGNIPAVLRTGQQSIGKIPKEVYGAEFKSSTVAIKNASGDNIGTLTIALSLDSQNSLKDVIEGLSSSTEELSATTEEIASSSGILSENISDIVDQTADITQLIEQTNAILGFISQTASTSRILGLNASIEAARAGEHGKGFSVVANEIRKMAENSAKAVVDTKVILSSIQEKIDLLLKKTQDISDISLSQASATQEISATVQSLAGDTDIIKKIADII</sequence>
<dbReference type="SMART" id="SM00283">
    <property type="entry name" value="MA"/>
    <property type="match status" value="1"/>
</dbReference>
<dbReference type="SUPFAM" id="SSF58104">
    <property type="entry name" value="Methyl-accepting chemotaxis protein (MCP) signaling domain"/>
    <property type="match status" value="1"/>
</dbReference>